<proteinExistence type="inferred from homology"/>
<organism evidence="9 10">
    <name type="scientific">Motilibacter deserti</name>
    <dbReference type="NCBI Taxonomy" id="2714956"/>
    <lineage>
        <taxon>Bacteria</taxon>
        <taxon>Bacillati</taxon>
        <taxon>Actinomycetota</taxon>
        <taxon>Actinomycetes</taxon>
        <taxon>Motilibacterales</taxon>
        <taxon>Motilibacteraceae</taxon>
        <taxon>Motilibacter</taxon>
    </lineage>
</organism>
<keyword evidence="4 8" id="KW-0812">Transmembrane</keyword>
<sequence>MSLPRVGLAALLVLCGAVLELAVLAPLGLPGATPDVVLLVVVALALRWGPLDGAVVGFAAGLVVDLTPPSDGGAGRWAAVFLLVGFAVGRVFEDADDTPVVALFAVTLASAASVLGYAALASLVGDDGVEWARVPSLVTSSVIYDVVLTAVVVPVVGGLARRIDPEPDFRR</sequence>
<evidence type="ECO:0000256" key="7">
    <source>
        <dbReference type="ARBA" id="ARBA00023136"/>
    </source>
</evidence>
<dbReference type="NCBIfam" id="TIGR03426">
    <property type="entry name" value="shape_MreD"/>
    <property type="match status" value="1"/>
</dbReference>
<evidence type="ECO:0000256" key="3">
    <source>
        <dbReference type="ARBA" id="ARBA00022475"/>
    </source>
</evidence>
<dbReference type="Pfam" id="PF04093">
    <property type="entry name" value="MreD"/>
    <property type="match status" value="1"/>
</dbReference>
<feature type="transmembrane region" description="Helical" evidence="8">
    <location>
        <begin position="74"/>
        <end position="92"/>
    </location>
</feature>
<comment type="subcellular location">
    <subcellularLocation>
        <location evidence="1">Cell membrane</location>
        <topology evidence="1">Multi-pass membrane protein</topology>
    </subcellularLocation>
</comment>
<dbReference type="InterPro" id="IPR007227">
    <property type="entry name" value="Cell_shape_determining_MreD"/>
</dbReference>
<feature type="transmembrane region" description="Helical" evidence="8">
    <location>
        <begin position="141"/>
        <end position="160"/>
    </location>
</feature>
<feature type="transmembrane region" description="Helical" evidence="8">
    <location>
        <begin position="99"/>
        <end position="121"/>
    </location>
</feature>
<name>A0ABX0GQE0_9ACTN</name>
<keyword evidence="7 8" id="KW-0472">Membrane</keyword>
<dbReference type="RefSeq" id="WP_166277408.1">
    <property type="nucleotide sequence ID" value="NZ_JAANNP010000001.1"/>
</dbReference>
<comment type="caution">
    <text evidence="9">The sequence shown here is derived from an EMBL/GenBank/DDBJ whole genome shotgun (WGS) entry which is preliminary data.</text>
</comment>
<dbReference type="EMBL" id="JAANNP010000001">
    <property type="protein sequence ID" value="NHC12700.1"/>
    <property type="molecule type" value="Genomic_DNA"/>
</dbReference>
<keyword evidence="6 8" id="KW-1133">Transmembrane helix</keyword>
<evidence type="ECO:0000256" key="6">
    <source>
        <dbReference type="ARBA" id="ARBA00022989"/>
    </source>
</evidence>
<gene>
    <name evidence="9" type="primary">mreD</name>
    <name evidence="9" type="ORF">G9H71_02750</name>
</gene>
<feature type="transmembrane region" description="Helical" evidence="8">
    <location>
        <begin position="6"/>
        <end position="29"/>
    </location>
</feature>
<reference evidence="9 10" key="1">
    <citation type="submission" date="2020-03" db="EMBL/GenBank/DDBJ databases">
        <title>Two novel Motilibacter sp.</title>
        <authorList>
            <person name="Liu S."/>
        </authorList>
    </citation>
    <scope>NUCLEOTIDE SEQUENCE [LARGE SCALE GENOMIC DNA]</scope>
    <source>
        <strain evidence="9 10">E257</strain>
    </source>
</reference>
<keyword evidence="3" id="KW-1003">Cell membrane</keyword>
<dbReference type="Proteomes" id="UP000800981">
    <property type="component" value="Unassembled WGS sequence"/>
</dbReference>
<dbReference type="Gene3D" id="1.10.1760.20">
    <property type="match status" value="1"/>
</dbReference>
<accession>A0ABX0GQE0</accession>
<evidence type="ECO:0000313" key="10">
    <source>
        <dbReference type="Proteomes" id="UP000800981"/>
    </source>
</evidence>
<evidence type="ECO:0000256" key="1">
    <source>
        <dbReference type="ARBA" id="ARBA00004651"/>
    </source>
</evidence>
<evidence type="ECO:0000256" key="8">
    <source>
        <dbReference type="SAM" id="Phobius"/>
    </source>
</evidence>
<protein>
    <submittedName>
        <fullName evidence="9">Rod shape-determining protein MreD</fullName>
    </submittedName>
</protein>
<evidence type="ECO:0000256" key="2">
    <source>
        <dbReference type="ARBA" id="ARBA00007776"/>
    </source>
</evidence>
<evidence type="ECO:0000313" key="9">
    <source>
        <dbReference type="EMBL" id="NHC12700.1"/>
    </source>
</evidence>
<comment type="similarity">
    <text evidence="2">Belongs to the MreD family.</text>
</comment>
<keyword evidence="10" id="KW-1185">Reference proteome</keyword>
<evidence type="ECO:0000256" key="5">
    <source>
        <dbReference type="ARBA" id="ARBA00022960"/>
    </source>
</evidence>
<evidence type="ECO:0000256" key="4">
    <source>
        <dbReference type="ARBA" id="ARBA00022692"/>
    </source>
</evidence>
<keyword evidence="5" id="KW-0133">Cell shape</keyword>